<comment type="similarity">
    <text evidence="9">Belongs to the dethiobiotin synthetase family.</text>
</comment>
<comment type="caution">
    <text evidence="10">The sequence shown here is derived from an EMBL/GenBank/DDBJ whole genome shotgun (WGS) entry which is preliminary data.</text>
</comment>
<dbReference type="EC" id="6.3.3.3" evidence="9"/>
<evidence type="ECO:0000256" key="8">
    <source>
        <dbReference type="ARBA" id="ARBA00047386"/>
    </source>
</evidence>
<feature type="binding site" evidence="9">
    <location>
        <begin position="113"/>
        <end position="116"/>
    </location>
    <ligand>
        <name>ATP</name>
        <dbReference type="ChEBI" id="CHEBI:30616"/>
    </ligand>
</feature>
<comment type="catalytic activity">
    <reaction evidence="9">
        <text>(7R,8S)-7,8-diammoniononanoate + CO2 + ATP = (4R,5S)-dethiobiotin + ADP + phosphate + 3 H(+)</text>
        <dbReference type="Rhea" id="RHEA:15805"/>
        <dbReference type="ChEBI" id="CHEBI:15378"/>
        <dbReference type="ChEBI" id="CHEBI:16526"/>
        <dbReference type="ChEBI" id="CHEBI:30616"/>
        <dbReference type="ChEBI" id="CHEBI:43474"/>
        <dbReference type="ChEBI" id="CHEBI:149469"/>
        <dbReference type="ChEBI" id="CHEBI:149473"/>
        <dbReference type="ChEBI" id="CHEBI:456216"/>
        <dbReference type="EC" id="6.3.3.3"/>
    </reaction>
</comment>
<protein>
    <recommendedName>
        <fullName evidence="9">ATP-dependent dethiobiotin synthetase BioD</fullName>
        <ecNumber evidence="9">6.3.3.3</ecNumber>
    </recommendedName>
    <alternativeName>
        <fullName evidence="9">DTB synthetase</fullName>
        <shortName evidence="9">DTBS</shortName>
    </alternativeName>
    <alternativeName>
        <fullName evidence="9">Dethiobiotin synthase</fullName>
    </alternativeName>
</protein>
<comment type="subunit">
    <text evidence="9">Homodimer.</text>
</comment>
<dbReference type="CDD" id="cd03109">
    <property type="entry name" value="DTBS"/>
    <property type="match status" value="1"/>
</dbReference>
<comment type="catalytic activity">
    <reaction evidence="8">
        <text>(7R,8S)-8-amino-7-(carboxyamino)nonanoate + ATP = (4R,5S)-dethiobiotin + ADP + phosphate + H(+)</text>
        <dbReference type="Rhea" id="RHEA:63684"/>
        <dbReference type="ChEBI" id="CHEBI:15378"/>
        <dbReference type="ChEBI" id="CHEBI:30616"/>
        <dbReference type="ChEBI" id="CHEBI:43474"/>
        <dbReference type="ChEBI" id="CHEBI:149470"/>
        <dbReference type="ChEBI" id="CHEBI:149473"/>
        <dbReference type="ChEBI" id="CHEBI:456216"/>
    </reaction>
</comment>
<evidence type="ECO:0000256" key="2">
    <source>
        <dbReference type="ARBA" id="ARBA00022598"/>
    </source>
</evidence>
<feature type="binding site" evidence="9">
    <location>
        <position position="54"/>
    </location>
    <ligand>
        <name>ATP</name>
        <dbReference type="ChEBI" id="CHEBI:30616"/>
    </ligand>
</feature>
<keyword evidence="4 9" id="KW-0547">Nucleotide-binding</keyword>
<feature type="binding site" evidence="9">
    <location>
        <position position="23"/>
    </location>
    <ligand>
        <name>Mg(2+)</name>
        <dbReference type="ChEBI" id="CHEBI:18420"/>
    </ligand>
</feature>
<sequence length="236" mass="26101">MIKLALMGQAFYVTGTGTDVGKTFFSSLFMAKYAKKYGFRYWKPIQTGTISADDTSFVQNTTHLPDMHFLKPGFEFKTPASPHYAARLEGQSIDPKTLLSLISKERNNNTLIEGAGGVFVPITENYLTIRAIQESNLGVVVVGSTELGTINHTLLTLEVLTSRFIPVYGFYLVGPKNELQEDNATMIQKLGGVSLLGITNFPDQKLSSDEFNTFASTHFDLDRNVIDVVLNAEDEI</sequence>
<dbReference type="Proteomes" id="UP000245206">
    <property type="component" value="Unassembled WGS sequence"/>
</dbReference>
<dbReference type="GO" id="GO:0004141">
    <property type="term" value="F:dethiobiotin synthase activity"/>
    <property type="evidence" value="ECO:0007669"/>
    <property type="project" value="UniProtKB-UniRule"/>
</dbReference>
<evidence type="ECO:0000256" key="7">
    <source>
        <dbReference type="ARBA" id="ARBA00022842"/>
    </source>
</evidence>
<feature type="binding site" evidence="9">
    <location>
        <position position="47"/>
    </location>
    <ligand>
        <name>substrate</name>
    </ligand>
</feature>
<dbReference type="HAMAP" id="MF_00336">
    <property type="entry name" value="BioD"/>
    <property type="match status" value="1"/>
</dbReference>
<proteinExistence type="inferred from homology"/>
<keyword evidence="6 9" id="KW-0067">ATP-binding</keyword>
<dbReference type="AlphaFoldDB" id="A0A2P2DDE3"/>
<organism evidence="10 11">
    <name type="scientific">Leptospira ellinghausenii</name>
    <dbReference type="NCBI Taxonomy" id="1917822"/>
    <lineage>
        <taxon>Bacteria</taxon>
        <taxon>Pseudomonadati</taxon>
        <taxon>Spirochaetota</taxon>
        <taxon>Spirochaetia</taxon>
        <taxon>Leptospirales</taxon>
        <taxon>Leptospiraceae</taxon>
        <taxon>Leptospira</taxon>
    </lineage>
</organism>
<feature type="binding site" evidence="9">
    <location>
        <begin position="19"/>
        <end position="24"/>
    </location>
    <ligand>
        <name>ATP</name>
        <dbReference type="ChEBI" id="CHEBI:30616"/>
    </ligand>
</feature>
<dbReference type="Gene3D" id="3.40.50.300">
    <property type="entry name" value="P-loop containing nucleotide triphosphate hydrolases"/>
    <property type="match status" value="1"/>
</dbReference>
<dbReference type="GO" id="GO:0005524">
    <property type="term" value="F:ATP binding"/>
    <property type="evidence" value="ECO:0007669"/>
    <property type="project" value="UniProtKB-UniRule"/>
</dbReference>
<evidence type="ECO:0000256" key="5">
    <source>
        <dbReference type="ARBA" id="ARBA00022756"/>
    </source>
</evidence>
<evidence type="ECO:0000256" key="1">
    <source>
        <dbReference type="ARBA" id="ARBA00022490"/>
    </source>
</evidence>
<comment type="function">
    <text evidence="9">Catalyzes a mechanistically unusual reaction, the ATP-dependent insertion of CO2 between the N7 and N8 nitrogen atoms of 7,8-diaminopelargonic acid (DAPA, also called 7,8-diammoniononanoate) to form a ureido ring.</text>
</comment>
<feature type="binding site" evidence="9">
    <location>
        <position position="113"/>
    </location>
    <ligand>
        <name>Mg(2+)</name>
        <dbReference type="ChEBI" id="CHEBI:18420"/>
    </ligand>
</feature>
<keyword evidence="1 9" id="KW-0963">Cytoplasm</keyword>
<dbReference type="GO" id="GO:0009102">
    <property type="term" value="P:biotin biosynthetic process"/>
    <property type="evidence" value="ECO:0007669"/>
    <property type="project" value="UniProtKB-UniRule"/>
</dbReference>
<dbReference type="EMBL" id="BFAZ01000009">
    <property type="protein sequence ID" value="GBF42646.1"/>
    <property type="molecule type" value="Genomic_DNA"/>
</dbReference>
<dbReference type="GO" id="GO:0000287">
    <property type="term" value="F:magnesium ion binding"/>
    <property type="evidence" value="ECO:0007669"/>
    <property type="project" value="UniProtKB-UniRule"/>
</dbReference>
<feature type="active site" evidence="9">
    <location>
        <position position="43"/>
    </location>
</feature>
<evidence type="ECO:0000313" key="11">
    <source>
        <dbReference type="Proteomes" id="UP000245206"/>
    </source>
</evidence>
<dbReference type="PIRSF" id="PIRSF006755">
    <property type="entry name" value="DTB_synth"/>
    <property type="match status" value="1"/>
</dbReference>
<dbReference type="GO" id="GO:0005829">
    <property type="term" value="C:cytosol"/>
    <property type="evidence" value="ECO:0007669"/>
    <property type="project" value="TreeGrafter"/>
</dbReference>
<dbReference type="SUPFAM" id="SSF52540">
    <property type="entry name" value="P-loop containing nucleoside triphosphate hydrolases"/>
    <property type="match status" value="1"/>
</dbReference>
<comment type="pathway">
    <text evidence="9">Cofactor biosynthesis; biotin biosynthesis; biotin from 7,8-diaminononanoate: step 1/2.</text>
</comment>
<dbReference type="InterPro" id="IPR027417">
    <property type="entry name" value="P-loop_NTPase"/>
</dbReference>
<dbReference type="PANTHER" id="PTHR43210">
    <property type="entry name" value="DETHIOBIOTIN SYNTHETASE"/>
    <property type="match status" value="1"/>
</dbReference>
<dbReference type="Pfam" id="PF13500">
    <property type="entry name" value="AAA_26"/>
    <property type="match status" value="1"/>
</dbReference>
<name>A0A2P2DDE3_9LEPT</name>
<keyword evidence="11" id="KW-1185">Reference proteome</keyword>
<evidence type="ECO:0000256" key="3">
    <source>
        <dbReference type="ARBA" id="ARBA00022723"/>
    </source>
</evidence>
<reference evidence="11" key="1">
    <citation type="journal article" date="2019" name="Microbiol. Immunol.">
        <title>Molecular and phenotypic characterization of Leptospira johnsonii sp. nov., Leptospira ellinghausenii sp. nov. and Leptospira ryugenii sp. nov. isolated from soil and water in Japan.</title>
        <authorList>
            <person name="Masuzawa T."/>
            <person name="Saito M."/>
            <person name="Nakao R."/>
            <person name="Nikaido Y."/>
            <person name="Matsumoto M."/>
            <person name="Ogawa M."/>
            <person name="Yokoyama M."/>
            <person name="Hidaka Y."/>
            <person name="Tomita J."/>
            <person name="Sakakibara K."/>
            <person name="Suzuki K."/>
            <person name="Yasuda S."/>
            <person name="Sato H."/>
            <person name="Yamaguchi M."/>
            <person name="Yoshida S.I."/>
            <person name="Koizumi N."/>
            <person name="Kawamura Y."/>
        </authorList>
    </citation>
    <scope>NUCLEOTIDE SEQUENCE [LARGE SCALE GENOMIC DNA]</scope>
    <source>
        <strain evidence="11">E18</strain>
    </source>
</reference>
<feature type="binding site" evidence="9">
    <location>
        <position position="54"/>
    </location>
    <ligand>
        <name>Mg(2+)</name>
        <dbReference type="ChEBI" id="CHEBI:18420"/>
    </ligand>
</feature>
<dbReference type="PANTHER" id="PTHR43210:SF2">
    <property type="entry name" value="ATP-DEPENDENT DETHIOBIOTIN SYNTHETASE BIOD 2"/>
    <property type="match status" value="1"/>
</dbReference>
<evidence type="ECO:0000313" key="10">
    <source>
        <dbReference type="EMBL" id="GBF42646.1"/>
    </source>
</evidence>
<comment type="caution">
    <text evidence="9">Lacks conserved residue(s) required for the propagation of feature annotation.</text>
</comment>
<keyword evidence="2 9" id="KW-0436">Ligase</keyword>
<dbReference type="InterPro" id="IPR004472">
    <property type="entry name" value="DTB_synth_BioD"/>
</dbReference>
<dbReference type="UniPathway" id="UPA00078">
    <property type="reaction ID" value="UER00161"/>
</dbReference>
<evidence type="ECO:0000256" key="4">
    <source>
        <dbReference type="ARBA" id="ARBA00022741"/>
    </source>
</evidence>
<keyword evidence="3 9" id="KW-0479">Metal-binding</keyword>
<keyword evidence="5 9" id="KW-0093">Biotin biosynthesis</keyword>
<accession>A0A2P2DDE3</accession>
<evidence type="ECO:0000256" key="6">
    <source>
        <dbReference type="ARBA" id="ARBA00022840"/>
    </source>
</evidence>
<comment type="cofactor">
    <cofactor evidence="9">
        <name>Mg(2+)</name>
        <dbReference type="ChEBI" id="CHEBI:18420"/>
    </cofactor>
</comment>
<gene>
    <name evidence="9 10" type="primary">bioD</name>
    <name evidence="10" type="ORF">LPTSP2_19360</name>
</gene>
<keyword evidence="7 9" id="KW-0460">Magnesium</keyword>
<dbReference type="NCBIfam" id="TIGR00347">
    <property type="entry name" value="bioD"/>
    <property type="match status" value="1"/>
</dbReference>
<comment type="subcellular location">
    <subcellularLocation>
        <location evidence="9">Cytoplasm</location>
    </subcellularLocation>
</comment>
<evidence type="ECO:0000256" key="9">
    <source>
        <dbReference type="HAMAP-Rule" id="MF_00336"/>
    </source>
</evidence>